<accession>A0ABD5VFG4</accession>
<name>A0ABD5VFG4_9EURY</name>
<dbReference type="AlphaFoldDB" id="A0ABD5VFG4"/>
<evidence type="ECO:0000313" key="1">
    <source>
        <dbReference type="EMBL" id="MFC6954187.1"/>
    </source>
</evidence>
<dbReference type="Proteomes" id="UP001596395">
    <property type="component" value="Unassembled WGS sequence"/>
</dbReference>
<dbReference type="RefSeq" id="WP_336351143.1">
    <property type="nucleotide sequence ID" value="NZ_JAZAQL010000003.1"/>
</dbReference>
<dbReference type="EMBL" id="JBHSXN010000003">
    <property type="protein sequence ID" value="MFC6954187.1"/>
    <property type="molecule type" value="Genomic_DNA"/>
</dbReference>
<protein>
    <submittedName>
        <fullName evidence="1">Uncharacterized protein</fullName>
    </submittedName>
</protein>
<reference evidence="1 2" key="1">
    <citation type="journal article" date="2019" name="Int. J. Syst. Evol. Microbiol.">
        <title>The Global Catalogue of Microorganisms (GCM) 10K type strain sequencing project: providing services to taxonomists for standard genome sequencing and annotation.</title>
        <authorList>
            <consortium name="The Broad Institute Genomics Platform"/>
            <consortium name="The Broad Institute Genome Sequencing Center for Infectious Disease"/>
            <person name="Wu L."/>
            <person name="Ma J."/>
        </authorList>
    </citation>
    <scope>NUCLEOTIDE SEQUENCE [LARGE SCALE GENOMIC DNA]</scope>
    <source>
        <strain evidence="1 2">GX26</strain>
    </source>
</reference>
<evidence type="ECO:0000313" key="2">
    <source>
        <dbReference type="Proteomes" id="UP001596395"/>
    </source>
</evidence>
<proteinExistence type="predicted"/>
<gene>
    <name evidence="1" type="ORF">ACFQGB_15095</name>
</gene>
<sequence length="192" mass="20863">MGSKRRGILTLLAGVGVVAVKGSDEAARLLARGADELLARGARSGDEGGSSASGIDDLARAGKRYYRRKRIESMLSDEQRTETFRLPSGYYGGYRIETGVYTDLEISFETRSGTPIDACVFGAEGFERYERDGEFGSPDIWEAYLSQSDAATVTLEPDTEYWLVFDNTTAGFAQPGDEDVTVETDVSLGLVQ</sequence>
<keyword evidence="2" id="KW-1185">Reference proteome</keyword>
<comment type="caution">
    <text evidence="1">The sequence shown here is derived from an EMBL/GenBank/DDBJ whole genome shotgun (WGS) entry which is preliminary data.</text>
</comment>
<organism evidence="1 2">
    <name type="scientific">Halorubellus litoreus</name>
    <dbReference type="NCBI Taxonomy" id="755308"/>
    <lineage>
        <taxon>Archaea</taxon>
        <taxon>Methanobacteriati</taxon>
        <taxon>Methanobacteriota</taxon>
        <taxon>Stenosarchaea group</taxon>
        <taxon>Halobacteria</taxon>
        <taxon>Halobacteriales</taxon>
        <taxon>Halorubellaceae</taxon>
        <taxon>Halorubellus</taxon>
    </lineage>
</organism>